<organism evidence="3">
    <name type="scientific">Lichtheimia ramosa</name>
    <dbReference type="NCBI Taxonomy" id="688394"/>
    <lineage>
        <taxon>Eukaryota</taxon>
        <taxon>Fungi</taxon>
        <taxon>Fungi incertae sedis</taxon>
        <taxon>Mucoromycota</taxon>
        <taxon>Mucoromycotina</taxon>
        <taxon>Mucoromycetes</taxon>
        <taxon>Mucorales</taxon>
        <taxon>Lichtheimiaceae</taxon>
        <taxon>Lichtheimia</taxon>
    </lineage>
</organism>
<reference evidence="3" key="1">
    <citation type="journal article" date="2014" name="Genome Announc.">
        <title>De novo whole-genome sequence and genome annotation of Lichtheimia ramosa.</title>
        <authorList>
            <person name="Linde J."/>
            <person name="Schwartze V."/>
            <person name="Binder U."/>
            <person name="Lass-Florl C."/>
            <person name="Voigt K."/>
            <person name="Horn F."/>
        </authorList>
    </citation>
    <scope>NUCLEOTIDE SEQUENCE</scope>
    <source>
        <strain evidence="3">JMRC FSU:6197</strain>
    </source>
</reference>
<feature type="signal peptide" evidence="2">
    <location>
        <begin position="1"/>
        <end position="23"/>
    </location>
</feature>
<feature type="compositionally biased region" description="Basic and acidic residues" evidence="1">
    <location>
        <begin position="125"/>
        <end position="135"/>
    </location>
</feature>
<dbReference type="AlphaFoldDB" id="A0A077WYA6"/>
<feature type="region of interest" description="Disordered" evidence="1">
    <location>
        <begin position="226"/>
        <end position="268"/>
    </location>
</feature>
<feature type="compositionally biased region" description="Polar residues" evidence="1">
    <location>
        <begin position="110"/>
        <end position="124"/>
    </location>
</feature>
<sequence length="268" mass="29623">MYQALGLLFVLSLPILVILFARSNISTKPTKKSKKKKKKNKSKSTAAQSSNDSPPSVAPSVAATPSSPKETPTSPSQTNTSSSSKSKRKQANKSKAAPVPTPEPKPVATTPPSKQQPTENASAKKSTEVDEHMDWTPKYSRVMRITREPEEESFQPVPHEDGWNSVTVKKPFVPSSSSRAVDNEPLTKKQRENQARAAKKREAKAQADALQAERLRRHQRELEKRRIEEFYSTGAGKHTPWGKKPQRGSSKVPTAKAGLNEHGQLIWD</sequence>
<keyword evidence="2" id="KW-0732">Signal</keyword>
<accession>A0A077WYA6</accession>
<feature type="chain" id="PRO_5001726840" evidence="2">
    <location>
        <begin position="24"/>
        <end position="268"/>
    </location>
</feature>
<evidence type="ECO:0000313" key="3">
    <source>
        <dbReference type="EMBL" id="CDS12596.1"/>
    </source>
</evidence>
<name>A0A077WYA6_9FUNG</name>
<protein>
    <submittedName>
        <fullName evidence="3">Uncharacterized protein</fullName>
    </submittedName>
</protein>
<gene>
    <name evidence="3" type="ORF">LRAMOSA04782</name>
</gene>
<evidence type="ECO:0000256" key="2">
    <source>
        <dbReference type="SAM" id="SignalP"/>
    </source>
</evidence>
<evidence type="ECO:0000256" key="1">
    <source>
        <dbReference type="SAM" id="MobiDB-lite"/>
    </source>
</evidence>
<feature type="compositionally biased region" description="Basic and acidic residues" evidence="1">
    <location>
        <begin position="181"/>
        <end position="194"/>
    </location>
</feature>
<feature type="compositionally biased region" description="Low complexity" evidence="1">
    <location>
        <begin position="53"/>
        <end position="84"/>
    </location>
</feature>
<dbReference type="EMBL" id="LK023368">
    <property type="protein sequence ID" value="CDS12596.1"/>
    <property type="molecule type" value="Genomic_DNA"/>
</dbReference>
<feature type="compositionally biased region" description="Basic residues" evidence="1">
    <location>
        <begin position="29"/>
        <end position="42"/>
    </location>
</feature>
<proteinExistence type="predicted"/>
<dbReference type="OrthoDB" id="2445978at2759"/>
<feature type="region of interest" description="Disordered" evidence="1">
    <location>
        <begin position="27"/>
        <end position="210"/>
    </location>
</feature>